<dbReference type="AlphaFoldDB" id="W7QTF5"/>
<keyword evidence="12" id="KW-1185">Reference proteome</keyword>
<accession>W7QTF5</accession>
<dbReference type="InterPro" id="IPR004089">
    <property type="entry name" value="MCPsignal_dom"/>
</dbReference>
<dbReference type="STRING" id="1328313.DS2_16174"/>
<dbReference type="Pfam" id="PF13188">
    <property type="entry name" value="PAS_8"/>
    <property type="match status" value="1"/>
</dbReference>
<dbReference type="Pfam" id="PF00015">
    <property type="entry name" value="MCPsignal"/>
    <property type="match status" value="1"/>
</dbReference>
<comment type="subcellular location">
    <subcellularLocation>
        <location evidence="1">Membrane</location>
    </subcellularLocation>
</comment>
<dbReference type="SUPFAM" id="SSF58104">
    <property type="entry name" value="Methyl-accepting chemotaxis protein (MCP) signaling domain"/>
    <property type="match status" value="1"/>
</dbReference>
<evidence type="ECO:0000256" key="6">
    <source>
        <dbReference type="SAM" id="MobiDB-lite"/>
    </source>
</evidence>
<dbReference type="SMART" id="SM00283">
    <property type="entry name" value="MA"/>
    <property type="match status" value="1"/>
</dbReference>
<dbReference type="InterPro" id="IPR013656">
    <property type="entry name" value="PAS_4"/>
</dbReference>
<evidence type="ECO:0000256" key="5">
    <source>
        <dbReference type="PROSITE-ProRule" id="PRU00284"/>
    </source>
</evidence>
<name>W7QTF5_9ALTE</name>
<dbReference type="RefSeq" id="WP_035015928.1">
    <property type="nucleotide sequence ID" value="NZ_ARZY01000039.1"/>
</dbReference>
<dbReference type="Gene3D" id="1.10.287.950">
    <property type="entry name" value="Methyl-accepting chemotaxis protein"/>
    <property type="match status" value="1"/>
</dbReference>
<dbReference type="eggNOG" id="COG0840">
    <property type="taxonomic scope" value="Bacteria"/>
</dbReference>
<dbReference type="SMART" id="SM00091">
    <property type="entry name" value="PAS"/>
    <property type="match status" value="3"/>
</dbReference>
<comment type="similarity">
    <text evidence="4">Belongs to the methyl-accepting chemotaxis (MCP) protein family.</text>
</comment>
<dbReference type="PROSITE" id="PS50112">
    <property type="entry name" value="PAS"/>
    <property type="match status" value="1"/>
</dbReference>
<dbReference type="InterPro" id="IPR003660">
    <property type="entry name" value="HAMP_dom"/>
</dbReference>
<keyword evidence="2" id="KW-0488">Methylation</keyword>
<organism evidence="11 12">
    <name type="scientific">Catenovulum agarivorans DS-2</name>
    <dbReference type="NCBI Taxonomy" id="1328313"/>
    <lineage>
        <taxon>Bacteria</taxon>
        <taxon>Pseudomonadati</taxon>
        <taxon>Pseudomonadota</taxon>
        <taxon>Gammaproteobacteria</taxon>
        <taxon>Alteromonadales</taxon>
        <taxon>Alteromonadaceae</taxon>
        <taxon>Catenovulum</taxon>
    </lineage>
</organism>
<dbReference type="GO" id="GO:0004888">
    <property type="term" value="F:transmembrane signaling receptor activity"/>
    <property type="evidence" value="ECO:0007669"/>
    <property type="project" value="InterPro"/>
</dbReference>
<dbReference type="InterPro" id="IPR001610">
    <property type="entry name" value="PAC"/>
</dbReference>
<dbReference type="Pfam" id="PF08448">
    <property type="entry name" value="PAS_4"/>
    <property type="match status" value="1"/>
</dbReference>
<dbReference type="GO" id="GO:0005886">
    <property type="term" value="C:plasma membrane"/>
    <property type="evidence" value="ECO:0007669"/>
    <property type="project" value="TreeGrafter"/>
</dbReference>
<feature type="compositionally biased region" description="Basic and acidic residues" evidence="6">
    <location>
        <begin position="760"/>
        <end position="778"/>
    </location>
</feature>
<evidence type="ECO:0000259" key="8">
    <source>
        <dbReference type="PROSITE" id="PS50112"/>
    </source>
</evidence>
<dbReference type="EMBL" id="ARZY01000039">
    <property type="protein sequence ID" value="EWH08705.1"/>
    <property type="molecule type" value="Genomic_DNA"/>
</dbReference>
<keyword evidence="3 5" id="KW-0807">Transducer</keyword>
<feature type="region of interest" description="Disordered" evidence="6">
    <location>
        <begin position="750"/>
        <end position="792"/>
    </location>
</feature>
<dbReference type="PATRIC" id="fig|1328313.3.peg.3305"/>
<evidence type="ECO:0000256" key="4">
    <source>
        <dbReference type="ARBA" id="ARBA00029447"/>
    </source>
</evidence>
<dbReference type="InterPro" id="IPR051310">
    <property type="entry name" value="MCP_chemotaxis"/>
</dbReference>
<feature type="domain" description="PAS" evidence="8">
    <location>
        <begin position="43"/>
        <end position="76"/>
    </location>
</feature>
<reference evidence="11 12" key="1">
    <citation type="journal article" date="2014" name="Genome Announc.">
        <title>Draft Genome Sequence of the Agar-Degrading Bacterium Catenovulum sp. Strain DS-2, Isolated from Intestines of Haliotis diversicolor.</title>
        <authorList>
            <person name="Shan D."/>
            <person name="Li X."/>
            <person name="Gu Z."/>
            <person name="Wei G."/>
            <person name="Gao Z."/>
            <person name="Shao Z."/>
        </authorList>
    </citation>
    <scope>NUCLEOTIDE SEQUENCE [LARGE SCALE GENOMIC DNA]</scope>
    <source>
        <strain evidence="11 12">DS-2</strain>
    </source>
</reference>
<protein>
    <submittedName>
        <fullName evidence="11">Putative methyl-accepting chemotaxis protein</fullName>
    </submittedName>
</protein>
<evidence type="ECO:0000256" key="1">
    <source>
        <dbReference type="ARBA" id="ARBA00004370"/>
    </source>
</evidence>
<dbReference type="PRINTS" id="PR00260">
    <property type="entry name" value="CHEMTRNSDUCR"/>
</dbReference>
<feature type="domain" description="Methyl-accepting transducer" evidence="7">
    <location>
        <begin position="498"/>
        <end position="727"/>
    </location>
</feature>
<dbReference type="Pfam" id="PF18947">
    <property type="entry name" value="HAMP_2"/>
    <property type="match status" value="1"/>
</dbReference>
<dbReference type="FunFam" id="3.30.450.20:FF:000075">
    <property type="entry name" value="Methyl-accepting chemotaxis protein"/>
    <property type="match status" value="1"/>
</dbReference>
<dbReference type="PANTHER" id="PTHR43531:SF14">
    <property type="entry name" value="METHYL-ACCEPTING CHEMOTAXIS PROTEIN I-RELATED"/>
    <property type="match status" value="1"/>
</dbReference>
<evidence type="ECO:0000256" key="3">
    <source>
        <dbReference type="ARBA" id="ARBA00023224"/>
    </source>
</evidence>
<dbReference type="PROSITE" id="PS50113">
    <property type="entry name" value="PAC"/>
    <property type="match status" value="1"/>
</dbReference>
<dbReference type="Gene3D" id="3.30.450.20">
    <property type="entry name" value="PAS domain"/>
    <property type="match status" value="3"/>
</dbReference>
<evidence type="ECO:0000256" key="2">
    <source>
        <dbReference type="ARBA" id="ARBA00022481"/>
    </source>
</evidence>
<evidence type="ECO:0000259" key="9">
    <source>
        <dbReference type="PROSITE" id="PS50113"/>
    </source>
</evidence>
<evidence type="ECO:0000313" key="12">
    <source>
        <dbReference type="Proteomes" id="UP000019276"/>
    </source>
</evidence>
<gene>
    <name evidence="11" type="ORF">DS2_16174</name>
</gene>
<evidence type="ECO:0000313" key="11">
    <source>
        <dbReference type="EMBL" id="EWH08705.1"/>
    </source>
</evidence>
<feature type="compositionally biased region" description="Acidic residues" evidence="6">
    <location>
        <begin position="783"/>
        <end position="792"/>
    </location>
</feature>
<dbReference type="FunFam" id="3.30.450.20:FF:000103">
    <property type="entry name" value="Methyl-accepting chemotaxis protein"/>
    <property type="match status" value="1"/>
</dbReference>
<dbReference type="Pfam" id="PF13426">
    <property type="entry name" value="PAS_9"/>
    <property type="match status" value="1"/>
</dbReference>
<dbReference type="Proteomes" id="UP000019276">
    <property type="component" value="Unassembled WGS sequence"/>
</dbReference>
<feature type="domain" description="HAMP" evidence="10">
    <location>
        <begin position="447"/>
        <end position="493"/>
    </location>
</feature>
<evidence type="ECO:0000259" key="7">
    <source>
        <dbReference type="PROSITE" id="PS50111"/>
    </source>
</evidence>
<dbReference type="InterPro" id="IPR000014">
    <property type="entry name" value="PAS"/>
</dbReference>
<dbReference type="GO" id="GO:0006935">
    <property type="term" value="P:chemotaxis"/>
    <property type="evidence" value="ECO:0007669"/>
    <property type="project" value="InterPro"/>
</dbReference>
<dbReference type="FunFam" id="1.10.287.950:FF:000001">
    <property type="entry name" value="Methyl-accepting chemotaxis sensory transducer"/>
    <property type="match status" value="1"/>
</dbReference>
<dbReference type="SMART" id="SM00086">
    <property type="entry name" value="PAC"/>
    <property type="match status" value="1"/>
</dbReference>
<dbReference type="PROSITE" id="PS50111">
    <property type="entry name" value="CHEMOTAXIS_TRANSDUC_2"/>
    <property type="match status" value="1"/>
</dbReference>
<dbReference type="InterPro" id="IPR004090">
    <property type="entry name" value="Chemotax_Me-accpt_rcpt"/>
</dbReference>
<dbReference type="InterPro" id="IPR000700">
    <property type="entry name" value="PAS-assoc_C"/>
</dbReference>
<dbReference type="SUPFAM" id="SSF55785">
    <property type="entry name" value="PYP-like sensor domain (PAS domain)"/>
    <property type="match status" value="2"/>
</dbReference>
<dbReference type="GO" id="GO:0007165">
    <property type="term" value="P:signal transduction"/>
    <property type="evidence" value="ECO:0007669"/>
    <property type="project" value="UniProtKB-KW"/>
</dbReference>
<feature type="domain" description="PAC" evidence="9">
    <location>
        <begin position="94"/>
        <end position="148"/>
    </location>
</feature>
<dbReference type="OrthoDB" id="9765776at2"/>
<sequence>MLSALLGHGSKQEISELKQQLAEYTGKVQALERSQAVIEFTPDGTILDANDNFLAAMGYSKTEIVGRHHSMFVDPSYAAGAEYQRFWQRLAQGEFFSDQFLRFAKGGRKIWIQATYNPILDESGKPYKVVKFASDITQIKENERKSAELADLANALKICQASVMLADNDLNIVYVNDENLRMLRSRQAEIRQELPNFDADRLVGTCVDVFHKQPSHQREIMARLTEPYFTRLTIGKLKFDLIATPWINADGERLGTVVEWQDVTEKLAEEQRFVQIAEENRRVRQALDSVSTNAMIANKDNVIVYMNEAIVEMMQNAEADIRTALPNFSANNLMGQNIDVFHKNPAHQQNLLARLTTTYKTEIYVGGRTFSLVANPIINDDNQRIGTVVEWQDRTFEVQMEKEIAALVKQASHGDLSTRLQVDGKKGFFKTLAEGLNSLIDSCDGVINSTVEVLDAMAHGNLSKRINGDYEGTFAKLRDDANTTLDKLTEIISRVNQSASTVASGADEIAQGNADLSQRTEEQASSLEETAASMEQMTSTVKQNADNAVLADDLAEQARKKAVEGGQVVENAVTSMAQINDASKKIADIIGVIDEIAFQTNLLALNAAVEAARAGEQGRGFAVVAGEVRNLAQRSAEAAKEIKNLIRDSVAKVEDGSALVNQSGETLTEIVEAVEKVSRMIADISIASKEQSSGIEQVNKAITQMDEMTQQNAALVEQASAAGESMAEQAASMSQILSFFTLDNASSISRKPNMSPATLEARRPIQERSQTRPAKRDIASLAFDEDEDWEEF</sequence>
<dbReference type="CDD" id="cd00130">
    <property type="entry name" value="PAS"/>
    <property type="match status" value="1"/>
</dbReference>
<proteinExistence type="inferred from homology"/>
<dbReference type="PROSITE" id="PS50885">
    <property type="entry name" value="HAMP"/>
    <property type="match status" value="1"/>
</dbReference>
<dbReference type="NCBIfam" id="TIGR00229">
    <property type="entry name" value="sensory_box"/>
    <property type="match status" value="1"/>
</dbReference>
<dbReference type="InterPro" id="IPR035965">
    <property type="entry name" value="PAS-like_dom_sf"/>
</dbReference>
<comment type="caution">
    <text evidence="11">The sequence shown here is derived from an EMBL/GenBank/DDBJ whole genome shotgun (WGS) entry which is preliminary data.</text>
</comment>
<dbReference type="CDD" id="cd11386">
    <property type="entry name" value="MCP_signal"/>
    <property type="match status" value="1"/>
</dbReference>
<dbReference type="PANTHER" id="PTHR43531">
    <property type="entry name" value="PROTEIN ICFG"/>
    <property type="match status" value="1"/>
</dbReference>
<evidence type="ECO:0000259" key="10">
    <source>
        <dbReference type="PROSITE" id="PS50885"/>
    </source>
</evidence>